<feature type="region of interest" description="Disordered" evidence="1">
    <location>
        <begin position="62"/>
        <end position="92"/>
    </location>
</feature>
<name>A0AAV9AW27_ACOGR</name>
<dbReference type="PANTHER" id="PTHR34061">
    <property type="entry name" value="PROTEIN, PUTATIVE-RELATED"/>
    <property type="match status" value="1"/>
</dbReference>
<comment type="caution">
    <text evidence="2">The sequence shown here is derived from an EMBL/GenBank/DDBJ whole genome shotgun (WGS) entry which is preliminary data.</text>
</comment>
<reference evidence="2" key="2">
    <citation type="submission" date="2023-06" db="EMBL/GenBank/DDBJ databases">
        <authorList>
            <person name="Ma L."/>
            <person name="Liu K.-W."/>
            <person name="Li Z."/>
            <person name="Hsiao Y.-Y."/>
            <person name="Qi Y."/>
            <person name="Fu T."/>
            <person name="Tang G."/>
            <person name="Zhang D."/>
            <person name="Sun W.-H."/>
            <person name="Liu D.-K."/>
            <person name="Li Y."/>
            <person name="Chen G.-Z."/>
            <person name="Liu X.-D."/>
            <person name="Liao X.-Y."/>
            <person name="Jiang Y.-T."/>
            <person name="Yu X."/>
            <person name="Hao Y."/>
            <person name="Huang J."/>
            <person name="Zhao X.-W."/>
            <person name="Ke S."/>
            <person name="Chen Y.-Y."/>
            <person name="Wu W.-L."/>
            <person name="Hsu J.-L."/>
            <person name="Lin Y.-F."/>
            <person name="Huang M.-D."/>
            <person name="Li C.-Y."/>
            <person name="Huang L."/>
            <person name="Wang Z.-W."/>
            <person name="Zhao X."/>
            <person name="Zhong W.-Y."/>
            <person name="Peng D.-H."/>
            <person name="Ahmad S."/>
            <person name="Lan S."/>
            <person name="Zhang J.-S."/>
            <person name="Tsai W.-C."/>
            <person name="Van De Peer Y."/>
            <person name="Liu Z.-J."/>
        </authorList>
    </citation>
    <scope>NUCLEOTIDE SEQUENCE</scope>
    <source>
        <strain evidence="2">SCP</strain>
        <tissue evidence="2">Leaves</tissue>
    </source>
</reference>
<evidence type="ECO:0000256" key="1">
    <source>
        <dbReference type="SAM" id="MobiDB-lite"/>
    </source>
</evidence>
<dbReference type="AlphaFoldDB" id="A0AAV9AW27"/>
<reference evidence="2" key="1">
    <citation type="journal article" date="2023" name="Nat. Commun.">
        <title>Diploid and tetraploid genomes of Acorus and the evolution of monocots.</title>
        <authorList>
            <person name="Ma L."/>
            <person name="Liu K.W."/>
            <person name="Li Z."/>
            <person name="Hsiao Y.Y."/>
            <person name="Qi Y."/>
            <person name="Fu T."/>
            <person name="Tang G.D."/>
            <person name="Zhang D."/>
            <person name="Sun W.H."/>
            <person name="Liu D.K."/>
            <person name="Li Y."/>
            <person name="Chen G.Z."/>
            <person name="Liu X.D."/>
            <person name="Liao X.Y."/>
            <person name="Jiang Y.T."/>
            <person name="Yu X."/>
            <person name="Hao Y."/>
            <person name="Huang J."/>
            <person name="Zhao X.W."/>
            <person name="Ke S."/>
            <person name="Chen Y.Y."/>
            <person name="Wu W.L."/>
            <person name="Hsu J.L."/>
            <person name="Lin Y.F."/>
            <person name="Huang M.D."/>
            <person name="Li C.Y."/>
            <person name="Huang L."/>
            <person name="Wang Z.W."/>
            <person name="Zhao X."/>
            <person name="Zhong W.Y."/>
            <person name="Peng D.H."/>
            <person name="Ahmad S."/>
            <person name="Lan S."/>
            <person name="Zhang J.S."/>
            <person name="Tsai W.C."/>
            <person name="Van de Peer Y."/>
            <person name="Liu Z.J."/>
        </authorList>
    </citation>
    <scope>NUCLEOTIDE SEQUENCE</scope>
    <source>
        <strain evidence="2">SCP</strain>
    </source>
</reference>
<gene>
    <name evidence="2" type="ORF">QJS04_geneDACA022078</name>
</gene>
<accession>A0AAV9AW27</accession>
<keyword evidence="3" id="KW-1185">Reference proteome</keyword>
<protein>
    <submittedName>
        <fullName evidence="2">Uncharacterized protein</fullName>
    </submittedName>
</protein>
<sequence>MAVTSSSLRIRGRSGGGEPRVRRGQPGCGRLDRVAAWVGYGVAAAFFASLERCSCINLTTAEEDDEGEDSKDVPLIRGGERRRRGKGKKKSSDLFKDCYMDDDY</sequence>
<dbReference type="PANTHER" id="PTHR34061:SF17">
    <property type="entry name" value="EXPRESSED PROTEIN"/>
    <property type="match status" value="1"/>
</dbReference>
<proteinExistence type="predicted"/>
<feature type="region of interest" description="Disordered" evidence="1">
    <location>
        <begin position="1"/>
        <end position="25"/>
    </location>
</feature>
<organism evidence="2 3">
    <name type="scientific">Acorus gramineus</name>
    <name type="common">Dwarf sweet flag</name>
    <dbReference type="NCBI Taxonomy" id="55184"/>
    <lineage>
        <taxon>Eukaryota</taxon>
        <taxon>Viridiplantae</taxon>
        <taxon>Streptophyta</taxon>
        <taxon>Embryophyta</taxon>
        <taxon>Tracheophyta</taxon>
        <taxon>Spermatophyta</taxon>
        <taxon>Magnoliopsida</taxon>
        <taxon>Liliopsida</taxon>
        <taxon>Acoraceae</taxon>
        <taxon>Acorus</taxon>
    </lineage>
</organism>
<evidence type="ECO:0000313" key="2">
    <source>
        <dbReference type="EMBL" id="KAK1268283.1"/>
    </source>
</evidence>
<feature type="compositionally biased region" description="Basic residues" evidence="1">
    <location>
        <begin position="80"/>
        <end position="89"/>
    </location>
</feature>
<dbReference type="EMBL" id="JAUJYN010000006">
    <property type="protein sequence ID" value="KAK1268283.1"/>
    <property type="molecule type" value="Genomic_DNA"/>
</dbReference>
<evidence type="ECO:0000313" key="3">
    <source>
        <dbReference type="Proteomes" id="UP001179952"/>
    </source>
</evidence>
<dbReference type="Proteomes" id="UP001179952">
    <property type="component" value="Unassembled WGS sequence"/>
</dbReference>